<keyword evidence="7" id="KW-1185">Reference proteome</keyword>
<dbReference type="PANTHER" id="PTHR12276">
    <property type="entry name" value="EPSIN/ENT-RELATED"/>
    <property type="match status" value="1"/>
</dbReference>
<dbReference type="GO" id="GO:0030276">
    <property type="term" value="F:clathrin binding"/>
    <property type="evidence" value="ECO:0007669"/>
    <property type="project" value="TreeGrafter"/>
</dbReference>
<comment type="caution">
    <text evidence="6">The sequence shown here is derived from an EMBL/GenBank/DDBJ whole genome shotgun (WGS) entry which is preliminary data.</text>
</comment>
<evidence type="ECO:0000256" key="1">
    <source>
        <dbReference type="ARBA" id="ARBA00004132"/>
    </source>
</evidence>
<dbReference type="GO" id="GO:0005794">
    <property type="term" value="C:Golgi apparatus"/>
    <property type="evidence" value="ECO:0007669"/>
    <property type="project" value="UniProtKB-SubCell"/>
</dbReference>
<dbReference type="InterPro" id="IPR013809">
    <property type="entry name" value="ENTH"/>
</dbReference>
<dbReference type="Pfam" id="PF01417">
    <property type="entry name" value="ENTH"/>
    <property type="match status" value="1"/>
</dbReference>
<keyword evidence="4" id="KW-0968">Cytoplasmic vesicle</keyword>
<dbReference type="GO" id="GO:0006897">
    <property type="term" value="P:endocytosis"/>
    <property type="evidence" value="ECO:0007669"/>
    <property type="project" value="TreeGrafter"/>
</dbReference>
<dbReference type="Gene3D" id="1.25.40.90">
    <property type="match status" value="1"/>
</dbReference>
<dbReference type="PROSITE" id="PS50942">
    <property type="entry name" value="ENTH"/>
    <property type="match status" value="1"/>
</dbReference>
<feature type="domain" description="ENTH" evidence="5">
    <location>
        <begin position="26"/>
        <end position="159"/>
    </location>
</feature>
<sequence>MDSPSFYEFKRKTSFFFKEQIKTARLAFTDVTPAEILTEEATDGDSITLDCRILGFISRAAFEVDDYWRIVDVLHKRLWKYDKKRWQCSYKALILLERLLTHGPKSVAEDFQYDKDIIWEMGSLKYVDEKGFNWGLSVRNKSERVLKLLQDESYLKEQRETVRKITTGIKGSGSFCQRSSMDPNSKEYPTFASYGRCNSQYNTSQKQEDDANKGYFIKERIQNLREFSNDYRFMPEISSGITNSCLSSRHGYKEDHPFCEDRQHQIRESLLS</sequence>
<comment type="subcellular location">
    <subcellularLocation>
        <location evidence="1">Cytoplasmic vesicle</location>
        <location evidence="1">Clathrin-coated vesicle</location>
    </subcellularLocation>
    <subcellularLocation>
        <location evidence="2">Golgi apparatus</location>
    </subcellularLocation>
</comment>
<dbReference type="InterPro" id="IPR008942">
    <property type="entry name" value="ENTH_VHS"/>
</dbReference>
<reference evidence="6" key="2">
    <citation type="submission" date="2023-05" db="EMBL/GenBank/DDBJ databases">
        <authorList>
            <person name="Schelkunov M.I."/>
        </authorList>
    </citation>
    <scope>NUCLEOTIDE SEQUENCE</scope>
    <source>
        <strain evidence="6">Hsosn_3</strain>
        <tissue evidence="6">Leaf</tissue>
    </source>
</reference>
<dbReference type="PANTHER" id="PTHR12276:SF116">
    <property type="entry name" value="ENTH_VHS FAMILY PROTEIN"/>
    <property type="match status" value="1"/>
</dbReference>
<keyword evidence="3" id="KW-0333">Golgi apparatus</keyword>
<evidence type="ECO:0000256" key="2">
    <source>
        <dbReference type="ARBA" id="ARBA00004555"/>
    </source>
</evidence>
<evidence type="ECO:0000313" key="7">
    <source>
        <dbReference type="Proteomes" id="UP001237642"/>
    </source>
</evidence>
<organism evidence="6 7">
    <name type="scientific">Heracleum sosnowskyi</name>
    <dbReference type="NCBI Taxonomy" id="360622"/>
    <lineage>
        <taxon>Eukaryota</taxon>
        <taxon>Viridiplantae</taxon>
        <taxon>Streptophyta</taxon>
        <taxon>Embryophyta</taxon>
        <taxon>Tracheophyta</taxon>
        <taxon>Spermatophyta</taxon>
        <taxon>Magnoliopsida</taxon>
        <taxon>eudicotyledons</taxon>
        <taxon>Gunneridae</taxon>
        <taxon>Pentapetalae</taxon>
        <taxon>asterids</taxon>
        <taxon>campanulids</taxon>
        <taxon>Apiales</taxon>
        <taxon>Apiaceae</taxon>
        <taxon>Apioideae</taxon>
        <taxon>apioid superclade</taxon>
        <taxon>Tordylieae</taxon>
        <taxon>Tordyliinae</taxon>
        <taxon>Heracleum</taxon>
    </lineage>
</organism>
<dbReference type="SUPFAM" id="SSF48464">
    <property type="entry name" value="ENTH/VHS domain"/>
    <property type="match status" value="1"/>
</dbReference>
<gene>
    <name evidence="6" type="ORF">POM88_024798</name>
</gene>
<dbReference type="CDD" id="cd03571">
    <property type="entry name" value="ENTH"/>
    <property type="match status" value="1"/>
</dbReference>
<evidence type="ECO:0000256" key="4">
    <source>
        <dbReference type="ARBA" id="ARBA00023329"/>
    </source>
</evidence>
<dbReference type="GO" id="GO:0005768">
    <property type="term" value="C:endosome"/>
    <property type="evidence" value="ECO:0007669"/>
    <property type="project" value="TreeGrafter"/>
</dbReference>
<dbReference type="GO" id="GO:0005886">
    <property type="term" value="C:plasma membrane"/>
    <property type="evidence" value="ECO:0007669"/>
    <property type="project" value="TreeGrafter"/>
</dbReference>
<dbReference type="GO" id="GO:0030125">
    <property type="term" value="C:clathrin vesicle coat"/>
    <property type="evidence" value="ECO:0007669"/>
    <property type="project" value="TreeGrafter"/>
</dbReference>
<proteinExistence type="predicted"/>
<dbReference type="Proteomes" id="UP001237642">
    <property type="component" value="Unassembled WGS sequence"/>
</dbReference>
<name>A0AAD8I2Q8_9APIA</name>
<evidence type="ECO:0000259" key="5">
    <source>
        <dbReference type="PROSITE" id="PS50942"/>
    </source>
</evidence>
<dbReference type="SMART" id="SM00273">
    <property type="entry name" value="ENTH"/>
    <property type="match status" value="1"/>
</dbReference>
<dbReference type="AlphaFoldDB" id="A0AAD8I2Q8"/>
<evidence type="ECO:0000256" key="3">
    <source>
        <dbReference type="ARBA" id="ARBA00023034"/>
    </source>
</evidence>
<protein>
    <submittedName>
        <fullName evidence="6">ENTH domain-containing protein</fullName>
    </submittedName>
</protein>
<dbReference type="EMBL" id="JAUIZM010000006">
    <property type="protein sequence ID" value="KAK1378054.1"/>
    <property type="molecule type" value="Genomic_DNA"/>
</dbReference>
<dbReference type="GO" id="GO:0005543">
    <property type="term" value="F:phospholipid binding"/>
    <property type="evidence" value="ECO:0007669"/>
    <property type="project" value="TreeGrafter"/>
</dbReference>
<reference evidence="6" key="1">
    <citation type="submission" date="2023-02" db="EMBL/GenBank/DDBJ databases">
        <title>Genome of toxic invasive species Heracleum sosnowskyi carries increased number of genes despite the absence of recent whole-genome duplications.</title>
        <authorList>
            <person name="Schelkunov M."/>
            <person name="Shtratnikova V."/>
            <person name="Makarenko M."/>
            <person name="Klepikova A."/>
            <person name="Omelchenko D."/>
            <person name="Novikova G."/>
            <person name="Obukhova E."/>
            <person name="Bogdanov V."/>
            <person name="Penin A."/>
            <person name="Logacheva M."/>
        </authorList>
    </citation>
    <scope>NUCLEOTIDE SEQUENCE</scope>
    <source>
        <strain evidence="6">Hsosn_3</strain>
        <tissue evidence="6">Leaf</tissue>
    </source>
</reference>
<evidence type="ECO:0000313" key="6">
    <source>
        <dbReference type="EMBL" id="KAK1378054.1"/>
    </source>
</evidence>
<accession>A0AAD8I2Q8</accession>